<dbReference type="EMBL" id="JAULSX010000001">
    <property type="protein sequence ID" value="KAK3499072.1"/>
    <property type="molecule type" value="Genomic_DNA"/>
</dbReference>
<accession>A0AAJ0MVA1</accession>
<comment type="caution">
    <text evidence="2">The sequence shown here is derived from an EMBL/GenBank/DDBJ whole genome shotgun (WGS) entry which is preliminary data.</text>
</comment>
<dbReference type="AlphaFoldDB" id="A0AAJ0MVA1"/>
<name>A0AAJ0MVA1_9PEZI</name>
<proteinExistence type="predicted"/>
<sequence>MMGGNQVECVFGTLGMASAMCLMITTIQRRVANTDPSVHDLTHWVYAQKQIDSLGRRLGWHYLDAHQGKVCPHRRWKQRSWRVETTLFVRWLWLTINMSSIQAGTNIDTQEVERTAMTGGFQAERRRGVSGNGDLVVTRERRSLRGCDSTRLEEPAAHDQGLGGSTPAIPSEPRPTWAGASRPLTRKATHLLLSASANRLWP</sequence>
<gene>
    <name evidence="2" type="ORF">B0T23DRAFT_7466</name>
</gene>
<keyword evidence="3" id="KW-1185">Reference proteome</keyword>
<feature type="compositionally biased region" description="Basic and acidic residues" evidence="1">
    <location>
        <begin position="147"/>
        <end position="157"/>
    </location>
</feature>
<dbReference type="GeneID" id="87879355"/>
<dbReference type="Proteomes" id="UP001285908">
    <property type="component" value="Unassembled WGS sequence"/>
</dbReference>
<evidence type="ECO:0000313" key="3">
    <source>
        <dbReference type="Proteomes" id="UP001285908"/>
    </source>
</evidence>
<organism evidence="2 3">
    <name type="scientific">Neurospora hispaniola</name>
    <dbReference type="NCBI Taxonomy" id="588809"/>
    <lineage>
        <taxon>Eukaryota</taxon>
        <taxon>Fungi</taxon>
        <taxon>Dikarya</taxon>
        <taxon>Ascomycota</taxon>
        <taxon>Pezizomycotina</taxon>
        <taxon>Sordariomycetes</taxon>
        <taxon>Sordariomycetidae</taxon>
        <taxon>Sordariales</taxon>
        <taxon>Sordariaceae</taxon>
        <taxon>Neurospora</taxon>
    </lineage>
</organism>
<protein>
    <submittedName>
        <fullName evidence="2">Uncharacterized protein</fullName>
    </submittedName>
</protein>
<evidence type="ECO:0000313" key="2">
    <source>
        <dbReference type="EMBL" id="KAK3499072.1"/>
    </source>
</evidence>
<dbReference type="RefSeq" id="XP_062696705.1">
    <property type="nucleotide sequence ID" value="XM_062841733.1"/>
</dbReference>
<reference evidence="2 3" key="1">
    <citation type="journal article" date="2023" name="Mol. Phylogenet. Evol.">
        <title>Genome-scale phylogeny and comparative genomics of the fungal order Sordariales.</title>
        <authorList>
            <person name="Hensen N."/>
            <person name="Bonometti L."/>
            <person name="Westerberg I."/>
            <person name="Brannstrom I.O."/>
            <person name="Guillou S."/>
            <person name="Cros-Aarteil S."/>
            <person name="Calhoun S."/>
            <person name="Haridas S."/>
            <person name="Kuo A."/>
            <person name="Mondo S."/>
            <person name="Pangilinan J."/>
            <person name="Riley R."/>
            <person name="LaButti K."/>
            <person name="Andreopoulos B."/>
            <person name="Lipzen A."/>
            <person name="Chen C."/>
            <person name="Yan M."/>
            <person name="Daum C."/>
            <person name="Ng V."/>
            <person name="Clum A."/>
            <person name="Steindorff A."/>
            <person name="Ohm R.A."/>
            <person name="Martin F."/>
            <person name="Silar P."/>
            <person name="Natvig D.O."/>
            <person name="Lalanne C."/>
            <person name="Gautier V."/>
            <person name="Ament-Velasquez S.L."/>
            <person name="Kruys A."/>
            <person name="Hutchinson M.I."/>
            <person name="Powell A.J."/>
            <person name="Barry K."/>
            <person name="Miller A.N."/>
            <person name="Grigoriev I.V."/>
            <person name="Debuchy R."/>
            <person name="Gladieux P."/>
            <person name="Hiltunen Thoren M."/>
            <person name="Johannesson H."/>
        </authorList>
    </citation>
    <scope>NUCLEOTIDE SEQUENCE [LARGE SCALE GENOMIC DNA]</scope>
    <source>
        <strain evidence="2 3">FGSC 10403</strain>
    </source>
</reference>
<evidence type="ECO:0000256" key="1">
    <source>
        <dbReference type="SAM" id="MobiDB-lite"/>
    </source>
</evidence>
<feature type="region of interest" description="Disordered" evidence="1">
    <location>
        <begin position="147"/>
        <end position="180"/>
    </location>
</feature>